<feature type="domain" description="Type I restriction modification DNA specificity" evidence="4">
    <location>
        <begin position="50"/>
        <end position="184"/>
    </location>
</feature>
<organism evidence="5 6">
    <name type="scientific">Halomonas alkalicola</name>
    <dbReference type="NCBI Taxonomy" id="1930622"/>
    <lineage>
        <taxon>Bacteria</taxon>
        <taxon>Pseudomonadati</taxon>
        <taxon>Pseudomonadota</taxon>
        <taxon>Gammaproteobacteria</taxon>
        <taxon>Oceanospirillales</taxon>
        <taxon>Halomonadaceae</taxon>
        <taxon>Halomonas</taxon>
    </lineage>
</organism>
<evidence type="ECO:0000256" key="3">
    <source>
        <dbReference type="ARBA" id="ARBA00023125"/>
    </source>
</evidence>
<keyword evidence="6" id="KW-1185">Reference proteome</keyword>
<dbReference type="SUPFAM" id="SSF116734">
    <property type="entry name" value="DNA methylase specificity domain"/>
    <property type="match status" value="2"/>
</dbReference>
<dbReference type="Proteomes" id="UP001235344">
    <property type="component" value="Chromosome"/>
</dbReference>
<comment type="similarity">
    <text evidence="1">Belongs to the type-I restriction system S methylase family.</text>
</comment>
<evidence type="ECO:0000313" key="5">
    <source>
        <dbReference type="EMBL" id="WLI72857.1"/>
    </source>
</evidence>
<dbReference type="InterPro" id="IPR044946">
    <property type="entry name" value="Restrct_endonuc_typeI_TRD_sf"/>
</dbReference>
<evidence type="ECO:0000259" key="4">
    <source>
        <dbReference type="Pfam" id="PF01420"/>
    </source>
</evidence>
<reference evidence="5 6" key="1">
    <citation type="submission" date="2023-08" db="EMBL/GenBank/DDBJ databases">
        <title>Transcriptome Analysis of Halomonas alkalicola CICC 11012s to Identify the Genes Involved in Alkaline Tolerances.</title>
        <authorList>
            <person name="Zhai L."/>
        </authorList>
    </citation>
    <scope>NUCLEOTIDE SEQUENCE [LARGE SCALE GENOMIC DNA]</scope>
    <source>
        <strain evidence="5 6">CICC 11012s</strain>
    </source>
</reference>
<dbReference type="EC" id="3.1.21.-" evidence="5"/>
<keyword evidence="5" id="KW-0378">Hydrolase</keyword>
<sequence>MTSKPFGELLSIPVRNGLTKPKKVRGQGFKMVNMGELFKYSRINNILMDRVPLTPKEQASSLLEAGDLLFARQSLVREGAGKCSIFLGDSERVCFESHLIRCRLEKTSHNPLFYYYYFSSPDGKALMDTIIEQGAGAAGIRGSDLVNLIIPEFALAFQNKIASILDALDCKIQLNRKINQDLEQMVQAIFKSWFVDFEPVKAKVAALEAGGSEQDTLLAAMQAISGKDELALTRLKAEQPEQYTNLRATAGLFPSELQDSELGEIPEGWAVESFSKIARLDTTSVKPAQEPGKIWEHYSIPAFDEGAFPAYDFGSEIKSSKYKVHPAAILSSKLNPHFPRTWVPDVRNHDGAICSTEFMQFVPLKLKQRAFIAGMVTSEPFQSGMMMRVTGSTGSRQRAQPKQVASMGVVLPPEPLMLEYSNRIASIYAVMARNIRQSQTLSQLRDTLLPKLLSGELSISNAVFEPVSPDVADATA</sequence>
<dbReference type="Gene3D" id="3.90.220.20">
    <property type="entry name" value="DNA methylase specificity domains"/>
    <property type="match status" value="2"/>
</dbReference>
<keyword evidence="3" id="KW-0238">DNA-binding</keyword>
<proteinExistence type="inferred from homology"/>
<keyword evidence="2" id="KW-0680">Restriction system</keyword>
<dbReference type="InterPro" id="IPR052021">
    <property type="entry name" value="Type-I_RS_S_subunit"/>
</dbReference>
<dbReference type="InterPro" id="IPR000055">
    <property type="entry name" value="Restrct_endonuc_typeI_TRD"/>
</dbReference>
<dbReference type="PANTHER" id="PTHR30408">
    <property type="entry name" value="TYPE-1 RESTRICTION ENZYME ECOKI SPECIFICITY PROTEIN"/>
    <property type="match status" value="1"/>
</dbReference>
<dbReference type="PANTHER" id="PTHR30408:SF13">
    <property type="entry name" value="TYPE I RESTRICTION ENZYME HINDI SPECIFICITY SUBUNIT"/>
    <property type="match status" value="1"/>
</dbReference>
<dbReference type="EMBL" id="CP131913">
    <property type="protein sequence ID" value="WLI72857.1"/>
    <property type="molecule type" value="Genomic_DNA"/>
</dbReference>
<keyword evidence="5" id="KW-0255">Endonuclease</keyword>
<evidence type="ECO:0000313" key="6">
    <source>
        <dbReference type="Proteomes" id="UP001235344"/>
    </source>
</evidence>
<accession>A0ABY9H311</accession>
<gene>
    <name evidence="5" type="ORF">B6N23_14000</name>
</gene>
<dbReference type="GO" id="GO:0016787">
    <property type="term" value="F:hydrolase activity"/>
    <property type="evidence" value="ECO:0007669"/>
    <property type="project" value="UniProtKB-KW"/>
</dbReference>
<dbReference type="Pfam" id="PF01420">
    <property type="entry name" value="Methylase_S"/>
    <property type="match status" value="1"/>
</dbReference>
<dbReference type="GO" id="GO:0004519">
    <property type="term" value="F:endonuclease activity"/>
    <property type="evidence" value="ECO:0007669"/>
    <property type="project" value="UniProtKB-KW"/>
</dbReference>
<name>A0ABY9H311_9GAMM</name>
<dbReference type="CDD" id="cd17517">
    <property type="entry name" value="RMtype1_S_EcoKI_StySPI-TRD2-CR2_like"/>
    <property type="match status" value="1"/>
</dbReference>
<protein>
    <submittedName>
        <fullName evidence="5">Restriction endonuclease subunit S</fullName>
        <ecNumber evidence="5">3.1.21.-</ecNumber>
    </submittedName>
</protein>
<evidence type="ECO:0000256" key="2">
    <source>
        <dbReference type="ARBA" id="ARBA00022747"/>
    </source>
</evidence>
<evidence type="ECO:0000256" key="1">
    <source>
        <dbReference type="ARBA" id="ARBA00010923"/>
    </source>
</evidence>
<keyword evidence="5" id="KW-0540">Nuclease</keyword>